<reference evidence="5 6" key="1">
    <citation type="submission" date="2020-06" db="EMBL/GenBank/DDBJ databases">
        <authorList>
            <person name="Li R."/>
            <person name="Bekaert M."/>
        </authorList>
    </citation>
    <scope>NUCLEOTIDE SEQUENCE [LARGE SCALE GENOMIC DNA]</scope>
    <source>
        <strain evidence="6">wild</strain>
    </source>
</reference>
<keyword evidence="1" id="KW-0479">Metal-binding</keyword>
<keyword evidence="6" id="KW-1185">Reference proteome</keyword>
<dbReference type="PANTHER" id="PTHR10827:SF98">
    <property type="entry name" value="45 KDA CALCIUM-BINDING PROTEIN"/>
    <property type="match status" value="1"/>
</dbReference>
<dbReference type="Pfam" id="PF13202">
    <property type="entry name" value="EF-hand_5"/>
    <property type="match status" value="3"/>
</dbReference>
<feature type="domain" description="EF-hand" evidence="4">
    <location>
        <begin position="299"/>
        <end position="334"/>
    </location>
</feature>
<keyword evidence="2" id="KW-0677">Repeat</keyword>
<dbReference type="PANTHER" id="PTHR10827">
    <property type="entry name" value="RETICULOCALBIN"/>
    <property type="match status" value="1"/>
</dbReference>
<evidence type="ECO:0000259" key="4">
    <source>
        <dbReference type="PROSITE" id="PS50222"/>
    </source>
</evidence>
<dbReference type="SMART" id="SM00054">
    <property type="entry name" value="EFh"/>
    <property type="match status" value="4"/>
</dbReference>
<dbReference type="Gene3D" id="1.10.238.10">
    <property type="entry name" value="EF-hand"/>
    <property type="match status" value="3"/>
</dbReference>
<dbReference type="InterPro" id="IPR018247">
    <property type="entry name" value="EF_Hand_1_Ca_BS"/>
</dbReference>
<dbReference type="InterPro" id="IPR011992">
    <property type="entry name" value="EF-hand-dom_pair"/>
</dbReference>
<dbReference type="AlphaFoldDB" id="A0A6J8E9Q7"/>
<dbReference type="SUPFAM" id="SSF47473">
    <property type="entry name" value="EF-hand"/>
    <property type="match status" value="3"/>
</dbReference>
<protein>
    <recommendedName>
        <fullName evidence="4">EF-hand domain-containing protein</fullName>
    </recommendedName>
</protein>
<dbReference type="PROSITE" id="PS50222">
    <property type="entry name" value="EF_HAND_2"/>
    <property type="match status" value="4"/>
</dbReference>
<keyword evidence="3" id="KW-0106">Calcium</keyword>
<evidence type="ECO:0000256" key="3">
    <source>
        <dbReference type="ARBA" id="ARBA00022837"/>
    </source>
</evidence>
<accession>A0A6J8E9Q7</accession>
<dbReference type="InterPro" id="IPR002048">
    <property type="entry name" value="EF_hand_dom"/>
</dbReference>
<evidence type="ECO:0000313" key="6">
    <source>
        <dbReference type="Proteomes" id="UP000507470"/>
    </source>
</evidence>
<feature type="domain" description="EF-hand" evidence="4">
    <location>
        <begin position="370"/>
        <end position="405"/>
    </location>
</feature>
<sequence>MPVVAGIDDEAKTDGTRHALVQTTQGYDLKTLSVKEFLRFDANHDGTITLNEWETVLRGDDDDGKCTMCSEETRDDVDSIKDDDDGRFRGEDDDDRYRMCTEETITGRYSMSSEEMIMMTGTVQYMLRGDDDSGKTIGYDDDGRRDDDAGKTVGYDNDGRYSLRSEETTIIDRYRMRPEETMMVQYVLRLDDDDGRYSICSKETMMVGDGIITCDEYVRHSSSPHDIALGVLNQFNGGDCKLTHDEGMVPYHHMDGNGDGILQEIEFINFYIQITMQLLVVLSLLFGYAYCQVHIHGHELNVLVAKGFARLDTNHDGILENDEYEAVLKADDDNSDGTLTCDEYVAHSSAPKALALQIFSSFDPNSDCSLTHAEALTILHKMDQSGDGQVSEHEFEHYYVQIRMKLIIALSLFLGYVTCQHIHGHELKVLAQNEFMGFDHNHNGVLEMAEFEASVHGTDSNGDGNVTCAEYAASTTQPHALALEVFHHYDQDGDCIMSHEDAVATLRQIDSNGDGTVNEHEFEHYYTQV</sequence>
<evidence type="ECO:0000256" key="1">
    <source>
        <dbReference type="ARBA" id="ARBA00022723"/>
    </source>
</evidence>
<feature type="domain" description="EF-hand" evidence="4">
    <location>
        <begin position="37"/>
        <end position="63"/>
    </location>
</feature>
<dbReference type="Proteomes" id="UP000507470">
    <property type="component" value="Unassembled WGS sequence"/>
</dbReference>
<organism evidence="5 6">
    <name type="scientific">Mytilus coruscus</name>
    <name type="common">Sea mussel</name>
    <dbReference type="NCBI Taxonomy" id="42192"/>
    <lineage>
        <taxon>Eukaryota</taxon>
        <taxon>Metazoa</taxon>
        <taxon>Spiralia</taxon>
        <taxon>Lophotrochozoa</taxon>
        <taxon>Mollusca</taxon>
        <taxon>Bivalvia</taxon>
        <taxon>Autobranchia</taxon>
        <taxon>Pteriomorphia</taxon>
        <taxon>Mytilida</taxon>
        <taxon>Mytiloidea</taxon>
        <taxon>Mytilidae</taxon>
        <taxon>Mytilinae</taxon>
        <taxon>Mytilus</taxon>
    </lineage>
</organism>
<proteinExistence type="predicted"/>
<gene>
    <name evidence="5" type="ORF">MCOR_49642</name>
</gene>
<dbReference type="PROSITE" id="PS00018">
    <property type="entry name" value="EF_HAND_1"/>
    <property type="match status" value="6"/>
</dbReference>
<feature type="domain" description="EF-hand" evidence="4">
    <location>
        <begin position="497"/>
        <end position="529"/>
    </location>
</feature>
<dbReference type="GO" id="GO:0005509">
    <property type="term" value="F:calcium ion binding"/>
    <property type="evidence" value="ECO:0007669"/>
    <property type="project" value="InterPro"/>
</dbReference>
<evidence type="ECO:0000256" key="2">
    <source>
        <dbReference type="ARBA" id="ARBA00022737"/>
    </source>
</evidence>
<name>A0A6J8E9Q7_MYTCO</name>
<dbReference type="OrthoDB" id="6104629at2759"/>
<dbReference type="EMBL" id="CACVKT020008728">
    <property type="protein sequence ID" value="CAC5417087.1"/>
    <property type="molecule type" value="Genomic_DNA"/>
</dbReference>
<evidence type="ECO:0000313" key="5">
    <source>
        <dbReference type="EMBL" id="CAC5417087.1"/>
    </source>
</evidence>